<accession>A0A917D1U0</accession>
<dbReference type="SUPFAM" id="SSF53300">
    <property type="entry name" value="vWA-like"/>
    <property type="match status" value="1"/>
</dbReference>
<dbReference type="PANTHER" id="PTHR10579">
    <property type="entry name" value="CALCIUM-ACTIVATED CHLORIDE CHANNEL REGULATOR"/>
    <property type="match status" value="1"/>
</dbReference>
<keyword evidence="1" id="KW-1133">Transmembrane helix</keyword>
<keyword evidence="1" id="KW-0812">Transmembrane</keyword>
<dbReference type="InterPro" id="IPR002035">
    <property type="entry name" value="VWF_A"/>
</dbReference>
<dbReference type="RefSeq" id="WP_188531602.1">
    <property type="nucleotide sequence ID" value="NZ_BMGR01000008.1"/>
</dbReference>
<gene>
    <name evidence="3" type="ORF">GCM10010916_27260</name>
</gene>
<proteinExistence type="predicted"/>
<protein>
    <recommendedName>
        <fullName evidence="2">VWFA domain-containing protein</fullName>
    </recommendedName>
</protein>
<evidence type="ECO:0000259" key="2">
    <source>
        <dbReference type="PROSITE" id="PS50234"/>
    </source>
</evidence>
<dbReference type="Proteomes" id="UP000644756">
    <property type="component" value="Unassembled WGS sequence"/>
</dbReference>
<keyword evidence="1" id="KW-0472">Membrane</keyword>
<dbReference type="EMBL" id="BMGR01000008">
    <property type="protein sequence ID" value="GGG09011.1"/>
    <property type="molecule type" value="Genomic_DNA"/>
</dbReference>
<name>A0A917D1U0_9BACL</name>
<dbReference type="InterPro" id="IPR051266">
    <property type="entry name" value="CLCR"/>
</dbReference>
<sequence>MTHNEWLIGTLITFIVAAVCLLAVIVSAKWYFPRTGVFKVGSLLAAGMAIVGLASFNMLTQSGQSDMPRQSDNVHLYKQLYWLQNDTPEFALSKAKQMWEHTPSADSKLILGLAYINARQPEMGAPILTELADDSRKAAYMSVSELDLLLQDITAATAEDVDSAGRAEYERIAAGAADMLRERIRSDVNDQQEREILTLAQLDPDRIDYIYKAAHDGEYDAGAAQAEIDSLYREAVSGPPDDPSFKVELAKTAVYMGDSGHAGQLLTDVLRQYPDAEEPSMLLGELLLSGAGVIEEERLQLLPAYQEAKLRHRQEQKRLLQDWSNEVRPGDEQAARIVQNRLNEIQSILDLEPHLAYALLKPLEARSDNPQVEFLMAEYYFQMHEIDKSADYIHQIAEHPSNLTVPQQYYVQSLRSLPDAGQMSLAELQERNELTNEVYRSFKTMNGKRLTEAEPTDQERSFAVHLSNQLIHLNKSRIRISSIQAAENGQVELYVTTDNVDELTKSTLKIRDNATDIKDFSIEKISEASHYKRNIVMIIDRSGSMDGERIDAARLAVQNFVHDLRENERIGVIAFSDGSFVLNPITSNLPPVMEAVGEISAGGGTNIAEALNSGMELIGRESGERVLFILSDGEDDNFSLPETRAGIIQRANEEGVTVFAVGFGAGYETLRDVAEATGGKYLAAAGLDDLMISFAEIKATLERSYKISYTLDPMEEGVHRVGLTGPNDTKASKTYTIGMDADAAGSGPLVGDGATVEADWIDFAINQTIPNRITASALGTTNVQILGIGFGSVEKVAFNNEDIRFNRVSDTRLDITVRNNLALGIHKIKLIAKDQRELEYNLSVAKSGDQEYRAFGDARVYADFIKDEPGTAHFMGNTSVDRFLYDARGEMKLEGGRVLTFSGLLANVDKTKIGIAPAAAVGASNLKERFLPDNITMEVQNNQKTFQITRSNAARDILDKATLGKFGLEVYLAPNLTYEAKYKGDGGTLKSKAGIKGFSFLGDLKSPHIDRWMQTVKFLPSDANLEIGYETDNITVSGEVGAALQLGSLLETGGTKLSAAYEHKTGKFDLGMEIEDFKGTIRAFSFDVTSDAGALINKFGLKLGWQGSILPRAGEVLVGSPRGVPLGTTGLTARAVKVGIDGREGFGGVLGTEVGTAVDGPFQKAIEWVNKLPLVDMDPNSACVLCVEGEAGVKSLGTEEWSVNGAMTLKVIGFELSKRTAYIDANEISAGTFIEPINFDGNTRLLWHDYNYGGDLTITYRGSLNVMELTGDMALFLNASRFDQSYLIMEAEAWMFEPHIHLGADPAVYR</sequence>
<evidence type="ECO:0000313" key="3">
    <source>
        <dbReference type="EMBL" id="GGG09011.1"/>
    </source>
</evidence>
<dbReference type="InterPro" id="IPR011990">
    <property type="entry name" value="TPR-like_helical_dom_sf"/>
</dbReference>
<dbReference type="SMART" id="SM00327">
    <property type="entry name" value="VWA"/>
    <property type="match status" value="1"/>
</dbReference>
<feature type="transmembrane region" description="Helical" evidence="1">
    <location>
        <begin position="40"/>
        <end position="59"/>
    </location>
</feature>
<evidence type="ECO:0000256" key="1">
    <source>
        <dbReference type="SAM" id="Phobius"/>
    </source>
</evidence>
<feature type="domain" description="VWFA" evidence="2">
    <location>
        <begin position="534"/>
        <end position="714"/>
    </location>
</feature>
<dbReference type="Pfam" id="PF13519">
    <property type="entry name" value="VWA_2"/>
    <property type="match status" value="1"/>
</dbReference>
<dbReference type="Gene3D" id="2.60.40.10">
    <property type="entry name" value="Immunoglobulins"/>
    <property type="match status" value="1"/>
</dbReference>
<reference evidence="3" key="2">
    <citation type="submission" date="2020-09" db="EMBL/GenBank/DDBJ databases">
        <authorList>
            <person name="Sun Q."/>
            <person name="Zhou Y."/>
        </authorList>
    </citation>
    <scope>NUCLEOTIDE SEQUENCE</scope>
    <source>
        <strain evidence="3">CGMCC 1.12987</strain>
    </source>
</reference>
<dbReference type="PROSITE" id="PS50234">
    <property type="entry name" value="VWFA"/>
    <property type="match status" value="1"/>
</dbReference>
<organism evidence="3 4">
    <name type="scientific">Paenibacillus abyssi</name>
    <dbReference type="NCBI Taxonomy" id="1340531"/>
    <lineage>
        <taxon>Bacteria</taxon>
        <taxon>Bacillati</taxon>
        <taxon>Bacillota</taxon>
        <taxon>Bacilli</taxon>
        <taxon>Bacillales</taxon>
        <taxon>Paenibacillaceae</taxon>
        <taxon>Paenibacillus</taxon>
    </lineage>
</organism>
<comment type="caution">
    <text evidence="3">The sequence shown here is derived from an EMBL/GenBank/DDBJ whole genome shotgun (WGS) entry which is preliminary data.</text>
</comment>
<dbReference type="Gene3D" id="3.40.50.410">
    <property type="entry name" value="von Willebrand factor, type A domain"/>
    <property type="match status" value="1"/>
</dbReference>
<evidence type="ECO:0000313" key="4">
    <source>
        <dbReference type="Proteomes" id="UP000644756"/>
    </source>
</evidence>
<dbReference type="InterPro" id="IPR013783">
    <property type="entry name" value="Ig-like_fold"/>
</dbReference>
<dbReference type="PANTHER" id="PTHR10579:SF43">
    <property type="entry name" value="ZINC FINGER (C3HC4-TYPE RING FINGER) FAMILY PROTEIN"/>
    <property type="match status" value="1"/>
</dbReference>
<dbReference type="CDD" id="cd00198">
    <property type="entry name" value="vWFA"/>
    <property type="match status" value="1"/>
</dbReference>
<dbReference type="InterPro" id="IPR036465">
    <property type="entry name" value="vWFA_dom_sf"/>
</dbReference>
<dbReference type="Gene3D" id="1.25.40.10">
    <property type="entry name" value="Tetratricopeptide repeat domain"/>
    <property type="match status" value="1"/>
</dbReference>
<feature type="transmembrane region" description="Helical" evidence="1">
    <location>
        <begin position="6"/>
        <end position="28"/>
    </location>
</feature>
<reference evidence="3" key="1">
    <citation type="journal article" date="2014" name="Int. J. Syst. Evol. Microbiol.">
        <title>Complete genome sequence of Corynebacterium casei LMG S-19264T (=DSM 44701T), isolated from a smear-ripened cheese.</title>
        <authorList>
            <consortium name="US DOE Joint Genome Institute (JGI-PGF)"/>
            <person name="Walter F."/>
            <person name="Albersmeier A."/>
            <person name="Kalinowski J."/>
            <person name="Ruckert C."/>
        </authorList>
    </citation>
    <scope>NUCLEOTIDE SEQUENCE</scope>
    <source>
        <strain evidence="3">CGMCC 1.12987</strain>
    </source>
</reference>
<keyword evidence="4" id="KW-1185">Reference proteome</keyword>